<evidence type="ECO:0000313" key="3">
    <source>
        <dbReference type="EMBL" id="QYA06959.1"/>
    </source>
</evidence>
<dbReference type="OrthoDB" id="5401788at2"/>
<feature type="signal peptide" evidence="1">
    <location>
        <begin position="1"/>
        <end position="22"/>
    </location>
</feature>
<organism evidence="2 4">
    <name type="scientific">Agrobacterium larrymoorei</name>
    <dbReference type="NCBI Taxonomy" id="160699"/>
    <lineage>
        <taxon>Bacteria</taxon>
        <taxon>Pseudomonadati</taxon>
        <taxon>Pseudomonadota</taxon>
        <taxon>Alphaproteobacteria</taxon>
        <taxon>Hyphomicrobiales</taxon>
        <taxon>Rhizobiaceae</taxon>
        <taxon>Rhizobium/Agrobacterium group</taxon>
        <taxon>Agrobacterium</taxon>
    </lineage>
</organism>
<dbReference type="EMBL" id="CP072167">
    <property type="protein sequence ID" value="QYA06959.1"/>
    <property type="molecule type" value="Genomic_DNA"/>
</dbReference>
<feature type="chain" id="PRO_5044606351" evidence="1">
    <location>
        <begin position="23"/>
        <end position="192"/>
    </location>
</feature>
<proteinExistence type="predicted"/>
<evidence type="ECO:0000256" key="1">
    <source>
        <dbReference type="SAM" id="SignalP"/>
    </source>
</evidence>
<reference evidence="2 4" key="1">
    <citation type="submission" date="2019-04" db="EMBL/GenBank/DDBJ databases">
        <title>Complete genome sequence of Agrobacterium larrymoorei CFBP5473.</title>
        <authorList>
            <person name="Haryono M."/>
            <person name="Chou L."/>
            <person name="Lin Y.-C."/>
            <person name="Lai E.-M."/>
            <person name="Kuo C.-H."/>
        </authorList>
    </citation>
    <scope>NUCLEOTIDE SEQUENCE [LARGE SCALE GENOMIC DNA]</scope>
    <source>
        <strain evidence="2 4">CFBP5473</strain>
    </source>
</reference>
<dbReference type="RefSeq" id="WP_027677381.1">
    <property type="nucleotide sequence ID" value="NZ_CP039691.1"/>
</dbReference>
<reference evidence="3 5" key="2">
    <citation type="submission" date="2021-03" db="EMBL/GenBank/DDBJ databases">
        <title>Rapid diversification of plasmids in a genus of pathogenic and nitrogen fixing bacteria.</title>
        <authorList>
            <person name="Weisberg A.J."/>
            <person name="Miller M."/>
            <person name="Ream W."/>
            <person name="Grunwald N.J."/>
            <person name="Chang J.H."/>
        </authorList>
    </citation>
    <scope>NUCLEOTIDE SEQUENCE [LARGE SCALE GENOMIC DNA]</scope>
    <source>
        <strain evidence="3 5">AF3.44</strain>
    </source>
</reference>
<dbReference type="Pfam" id="PF06035">
    <property type="entry name" value="Peptidase_C93"/>
    <property type="match status" value="1"/>
</dbReference>
<dbReference type="STRING" id="1367849.GCA_000518585_03280"/>
<sequence length="192" mass="20731">MKISFLACALLGAASFGATVSAAPLHATRAITAPEGFASACQRYAWLCTASGGKMADADALAVIDKVNKKVNATIKPVEDRVVYGRANYWALPKDGRGDCEDYAIAKTRALLDAGFPGNRMSISVVLDRAGNNHAVLLVRIADGDYVLDNLTNSIKSWEKTGYTFLARQRYDNKSAWEVVLAGPRAKQFNEI</sequence>
<dbReference type="EMBL" id="CP039691">
    <property type="protein sequence ID" value="QCI97599.1"/>
    <property type="molecule type" value="Genomic_DNA"/>
</dbReference>
<dbReference type="AlphaFoldDB" id="A0A4D7DTI7"/>
<dbReference type="PANTHER" id="PTHR39327:SF1">
    <property type="entry name" value="BLR5470 PROTEIN"/>
    <property type="match status" value="1"/>
</dbReference>
<keyword evidence="1" id="KW-0732">Signal</keyword>
<evidence type="ECO:0000313" key="5">
    <source>
        <dbReference type="Proteomes" id="UP000826513"/>
    </source>
</evidence>
<dbReference type="Proteomes" id="UP000298545">
    <property type="component" value="Chromosome circular"/>
</dbReference>
<dbReference type="Gene3D" id="3.10.620.30">
    <property type="match status" value="1"/>
</dbReference>
<dbReference type="Proteomes" id="UP000826513">
    <property type="component" value="Chromosome 1"/>
</dbReference>
<name>A0A4D7DTI7_9HYPH</name>
<dbReference type="KEGG" id="alf:CFBP5473_06520"/>
<dbReference type="InterPro" id="IPR010319">
    <property type="entry name" value="Transglutaminase-like_Cys_pept"/>
</dbReference>
<evidence type="ECO:0000313" key="4">
    <source>
        <dbReference type="Proteomes" id="UP000298545"/>
    </source>
</evidence>
<protein>
    <submittedName>
        <fullName evidence="3">Transglutaminase-like cysteine peptidase</fullName>
    </submittedName>
</protein>
<accession>A0A4D7DTI7</accession>
<dbReference type="PANTHER" id="PTHR39327">
    <property type="match status" value="1"/>
</dbReference>
<gene>
    <name evidence="2" type="ORF">CFBP5473_06520</name>
    <name evidence="3" type="ORF">J5285_13175</name>
</gene>
<keyword evidence="5" id="KW-1185">Reference proteome</keyword>
<evidence type="ECO:0000313" key="2">
    <source>
        <dbReference type="EMBL" id="QCI97599.1"/>
    </source>
</evidence>